<protein>
    <submittedName>
        <fullName evidence="2">Uncharacterized protein</fullName>
    </submittedName>
</protein>
<gene>
    <name evidence="2" type="ordered locus">LD85_1559</name>
</gene>
<evidence type="ECO:0000313" key="2">
    <source>
        <dbReference type="EMBL" id="ADB87226.1"/>
    </source>
</evidence>
<reference evidence="3" key="1">
    <citation type="journal article" date="2009" name="Proc. Natl. Acad. Sci. U.S.A.">
        <title>Biogeography of the Sulfolobus islandicus pan-genome.</title>
        <authorList>
            <person name="Reno M.L."/>
            <person name="Held N.L."/>
            <person name="Fields C.J."/>
            <person name="Burke P.V."/>
            <person name="Whitaker R.J."/>
        </authorList>
    </citation>
    <scope>NUCLEOTIDE SEQUENCE [LARGE SCALE GENOMIC DNA]</scope>
    <source>
        <strain evidence="3">L.D.8.5 / Lassen #2</strain>
    </source>
</reference>
<keyword evidence="1" id="KW-0812">Transmembrane</keyword>
<sequence length="99" mass="10237">MNIVKKLKEKSTRTATKITERFRRGDHEKGFIGAGAGAALIALGGSSYLGNTINSMIGSLTGGGAGSASGIASFVNDVVILIGIISVILGIVEYKKLRK</sequence>
<evidence type="ECO:0000256" key="1">
    <source>
        <dbReference type="SAM" id="Phobius"/>
    </source>
</evidence>
<organism evidence="2 3">
    <name type="scientific">Saccharolobus islandicus (strain L.D.8.5 / Lassen #2)</name>
    <name type="common">Sulfolobus islandicus</name>
    <dbReference type="NCBI Taxonomy" id="425944"/>
    <lineage>
        <taxon>Archaea</taxon>
        <taxon>Thermoproteota</taxon>
        <taxon>Thermoprotei</taxon>
        <taxon>Sulfolobales</taxon>
        <taxon>Sulfolobaceae</taxon>
        <taxon>Saccharolobus</taxon>
    </lineage>
</organism>
<dbReference type="EMBL" id="CP001731">
    <property type="protein sequence ID" value="ADB87226.1"/>
    <property type="molecule type" value="Genomic_DNA"/>
</dbReference>
<dbReference type="AlphaFoldDB" id="D2PC06"/>
<feature type="transmembrane region" description="Helical" evidence="1">
    <location>
        <begin position="70"/>
        <end position="92"/>
    </location>
</feature>
<proteinExistence type="predicted"/>
<keyword evidence="1" id="KW-1133">Transmembrane helix</keyword>
<accession>D2PC06</accession>
<dbReference type="RefSeq" id="WP_012952897.1">
    <property type="nucleotide sequence ID" value="NC_013769.1"/>
</dbReference>
<name>D2PC06_SACI9</name>
<dbReference type="Proteomes" id="UP000001404">
    <property type="component" value="Chromosome"/>
</dbReference>
<keyword evidence="1" id="KW-0472">Membrane</keyword>
<dbReference type="KEGG" id="sii:LD85_1559"/>
<dbReference type="HOGENOM" id="CLU_2313911_0_0_2"/>
<feature type="transmembrane region" description="Helical" evidence="1">
    <location>
        <begin position="31"/>
        <end position="50"/>
    </location>
</feature>
<evidence type="ECO:0000313" key="3">
    <source>
        <dbReference type="Proteomes" id="UP000001404"/>
    </source>
</evidence>